<accession>A0A9Q3ECP5</accession>
<sequence>MPFYMTTKNLWGKLLVMKLTSSLILRDLIYHSEKDMHIQQIAKSREALETHIKEILDFALIGKVGHNEEVEVTTPVILAWHNGKSRMVADFRALNTYTVPDRYPIPKIQISLAQISQAVYMTTMDAPKGFHQNVVTPRAIKYLRITVLCGVYEYLRMPFGIKNAPSHFQRVMNQIFP</sequence>
<evidence type="ECO:0000259" key="1">
    <source>
        <dbReference type="Pfam" id="PF00078"/>
    </source>
</evidence>
<dbReference type="Gene3D" id="3.10.10.10">
    <property type="entry name" value="HIV Type 1 Reverse Transcriptase, subunit A, domain 1"/>
    <property type="match status" value="1"/>
</dbReference>
<dbReference type="Gene3D" id="3.30.70.270">
    <property type="match status" value="1"/>
</dbReference>
<dbReference type="PANTHER" id="PTHR24559:SF444">
    <property type="entry name" value="REVERSE TRANSCRIPTASE DOMAIN-CONTAINING PROTEIN"/>
    <property type="match status" value="1"/>
</dbReference>
<dbReference type="PANTHER" id="PTHR24559">
    <property type="entry name" value="TRANSPOSON TY3-I GAG-POL POLYPROTEIN"/>
    <property type="match status" value="1"/>
</dbReference>
<dbReference type="InterPro" id="IPR000477">
    <property type="entry name" value="RT_dom"/>
</dbReference>
<reference evidence="2" key="1">
    <citation type="submission" date="2021-03" db="EMBL/GenBank/DDBJ databases">
        <title>Draft genome sequence of rust myrtle Austropuccinia psidii MF-1, a brazilian biotype.</title>
        <authorList>
            <person name="Quecine M.C."/>
            <person name="Pachon D.M.R."/>
            <person name="Bonatelli M.L."/>
            <person name="Correr F.H."/>
            <person name="Franceschini L.M."/>
            <person name="Leite T.F."/>
            <person name="Margarido G.R.A."/>
            <person name="Almeida C.A."/>
            <person name="Ferrarezi J.A."/>
            <person name="Labate C.A."/>
        </authorList>
    </citation>
    <scope>NUCLEOTIDE SEQUENCE</scope>
    <source>
        <strain evidence="2">MF-1</strain>
    </source>
</reference>
<dbReference type="OrthoDB" id="5920460at2759"/>
<dbReference type="SUPFAM" id="SSF56672">
    <property type="entry name" value="DNA/RNA polymerases"/>
    <property type="match status" value="1"/>
</dbReference>
<gene>
    <name evidence="2" type="ORF">O181_056141</name>
</gene>
<comment type="caution">
    <text evidence="2">The sequence shown here is derived from an EMBL/GenBank/DDBJ whole genome shotgun (WGS) entry which is preliminary data.</text>
</comment>
<dbReference type="AlphaFoldDB" id="A0A9Q3ECP5"/>
<name>A0A9Q3ECP5_9BASI</name>
<dbReference type="Proteomes" id="UP000765509">
    <property type="component" value="Unassembled WGS sequence"/>
</dbReference>
<feature type="domain" description="Reverse transcriptase" evidence="1">
    <location>
        <begin position="82"/>
        <end position="176"/>
    </location>
</feature>
<evidence type="ECO:0000313" key="3">
    <source>
        <dbReference type="Proteomes" id="UP000765509"/>
    </source>
</evidence>
<protein>
    <recommendedName>
        <fullName evidence="1">Reverse transcriptase domain-containing protein</fullName>
    </recommendedName>
</protein>
<keyword evidence="3" id="KW-1185">Reference proteome</keyword>
<proteinExistence type="predicted"/>
<dbReference type="CDD" id="cd01647">
    <property type="entry name" value="RT_LTR"/>
    <property type="match status" value="1"/>
</dbReference>
<dbReference type="Pfam" id="PF00078">
    <property type="entry name" value="RVT_1"/>
    <property type="match status" value="1"/>
</dbReference>
<dbReference type="EMBL" id="AVOT02025247">
    <property type="protein sequence ID" value="MBW0516426.1"/>
    <property type="molecule type" value="Genomic_DNA"/>
</dbReference>
<dbReference type="InterPro" id="IPR053134">
    <property type="entry name" value="RNA-dir_DNA_polymerase"/>
</dbReference>
<evidence type="ECO:0000313" key="2">
    <source>
        <dbReference type="EMBL" id="MBW0516426.1"/>
    </source>
</evidence>
<dbReference type="InterPro" id="IPR043128">
    <property type="entry name" value="Rev_trsase/Diguanyl_cyclase"/>
</dbReference>
<organism evidence="2 3">
    <name type="scientific">Austropuccinia psidii MF-1</name>
    <dbReference type="NCBI Taxonomy" id="1389203"/>
    <lineage>
        <taxon>Eukaryota</taxon>
        <taxon>Fungi</taxon>
        <taxon>Dikarya</taxon>
        <taxon>Basidiomycota</taxon>
        <taxon>Pucciniomycotina</taxon>
        <taxon>Pucciniomycetes</taxon>
        <taxon>Pucciniales</taxon>
        <taxon>Sphaerophragmiaceae</taxon>
        <taxon>Austropuccinia</taxon>
    </lineage>
</organism>
<dbReference type="InterPro" id="IPR043502">
    <property type="entry name" value="DNA/RNA_pol_sf"/>
</dbReference>